<dbReference type="AlphaFoldDB" id="A0A8S9LDG2"/>
<dbReference type="Proteomes" id="UP000712281">
    <property type="component" value="Unassembled WGS sequence"/>
</dbReference>
<organism evidence="2 3">
    <name type="scientific">Brassica cretica</name>
    <name type="common">Mustard</name>
    <dbReference type="NCBI Taxonomy" id="69181"/>
    <lineage>
        <taxon>Eukaryota</taxon>
        <taxon>Viridiplantae</taxon>
        <taxon>Streptophyta</taxon>
        <taxon>Embryophyta</taxon>
        <taxon>Tracheophyta</taxon>
        <taxon>Spermatophyta</taxon>
        <taxon>Magnoliopsida</taxon>
        <taxon>eudicotyledons</taxon>
        <taxon>Gunneridae</taxon>
        <taxon>Pentapetalae</taxon>
        <taxon>rosids</taxon>
        <taxon>malvids</taxon>
        <taxon>Brassicales</taxon>
        <taxon>Brassicaceae</taxon>
        <taxon>Brassiceae</taxon>
        <taxon>Brassica</taxon>
    </lineage>
</organism>
<accession>A0A8S9LDG2</accession>
<feature type="compositionally biased region" description="Polar residues" evidence="1">
    <location>
        <begin position="94"/>
        <end position="106"/>
    </location>
</feature>
<reference evidence="2" key="1">
    <citation type="submission" date="2019-12" db="EMBL/GenBank/DDBJ databases">
        <title>Genome sequencing and annotation of Brassica cretica.</title>
        <authorList>
            <person name="Studholme D.J."/>
            <person name="Sarris P.F."/>
        </authorList>
    </citation>
    <scope>NUCLEOTIDE SEQUENCE</scope>
    <source>
        <strain evidence="2">PFS-001/15</strain>
        <tissue evidence="2">Leaf</tissue>
    </source>
</reference>
<protein>
    <submittedName>
        <fullName evidence="2">Uncharacterized protein</fullName>
    </submittedName>
</protein>
<proteinExistence type="predicted"/>
<comment type="caution">
    <text evidence="2">The sequence shown here is derived from an EMBL/GenBank/DDBJ whole genome shotgun (WGS) entry which is preliminary data.</text>
</comment>
<gene>
    <name evidence="2" type="ORF">F2Q68_00044395</name>
</gene>
<evidence type="ECO:0000256" key="1">
    <source>
        <dbReference type="SAM" id="MobiDB-lite"/>
    </source>
</evidence>
<feature type="compositionally biased region" description="Gly residues" evidence="1">
    <location>
        <begin position="19"/>
        <end position="35"/>
    </location>
</feature>
<feature type="region of interest" description="Disordered" evidence="1">
    <location>
        <begin position="69"/>
        <end position="106"/>
    </location>
</feature>
<name>A0A8S9LDG2_BRACR</name>
<evidence type="ECO:0000313" key="2">
    <source>
        <dbReference type="EMBL" id="KAF2606160.1"/>
    </source>
</evidence>
<evidence type="ECO:0000313" key="3">
    <source>
        <dbReference type="Proteomes" id="UP000712281"/>
    </source>
</evidence>
<dbReference type="EMBL" id="QGKW02000276">
    <property type="protein sequence ID" value="KAF2606160.1"/>
    <property type="molecule type" value="Genomic_DNA"/>
</dbReference>
<feature type="region of interest" description="Disordered" evidence="1">
    <location>
        <begin position="1"/>
        <end position="41"/>
    </location>
</feature>
<sequence length="106" mass="11441">MGQAQPTPSLREFQICRGPVGGGSRRGDCVDGGGEATASWRGGERAEDMRLYRAPSCCRCDTAQWRDRSWSGVDSFPPKRRSRAGGGVAGVTRIPSSRKSQPSQKI</sequence>